<keyword evidence="4" id="KW-1185">Reference proteome</keyword>
<dbReference type="Proteomes" id="UP001163266">
    <property type="component" value="Chromosome"/>
</dbReference>
<dbReference type="EMBL" id="CP110257">
    <property type="protein sequence ID" value="UZD55980.1"/>
    <property type="molecule type" value="Genomic_DNA"/>
</dbReference>
<organism evidence="3 4">
    <name type="scientific">Caldimonas aquatica</name>
    <dbReference type="NCBI Taxonomy" id="376175"/>
    <lineage>
        <taxon>Bacteria</taxon>
        <taxon>Pseudomonadati</taxon>
        <taxon>Pseudomonadota</taxon>
        <taxon>Betaproteobacteria</taxon>
        <taxon>Burkholderiales</taxon>
        <taxon>Sphaerotilaceae</taxon>
        <taxon>Caldimonas</taxon>
    </lineage>
</organism>
<dbReference type="SUPFAM" id="SSF53850">
    <property type="entry name" value="Periplasmic binding protein-like II"/>
    <property type="match status" value="1"/>
</dbReference>
<accession>A0ABY6MVE2</accession>
<reference evidence="3" key="1">
    <citation type="submission" date="2022-10" db="EMBL/GenBank/DDBJ databases">
        <title>Complete genome sequence of Schlegelella aquatica LMG 23380.</title>
        <authorList>
            <person name="Musilova J."/>
            <person name="Kourilova X."/>
            <person name="Bezdicek M."/>
            <person name="Hermankova K."/>
            <person name="Obruca S."/>
            <person name="Sedlar K."/>
        </authorList>
    </citation>
    <scope>NUCLEOTIDE SEQUENCE</scope>
    <source>
        <strain evidence="3">LMG 23380</strain>
    </source>
</reference>
<dbReference type="PANTHER" id="PTHR42928:SF5">
    <property type="entry name" value="BLR1237 PROTEIN"/>
    <property type="match status" value="1"/>
</dbReference>
<dbReference type="Pfam" id="PF03401">
    <property type="entry name" value="TctC"/>
    <property type="match status" value="1"/>
</dbReference>
<comment type="similarity">
    <text evidence="1">Belongs to the UPF0065 (bug) family.</text>
</comment>
<dbReference type="Gene3D" id="3.40.190.10">
    <property type="entry name" value="Periplasmic binding protein-like II"/>
    <property type="match status" value="1"/>
</dbReference>
<evidence type="ECO:0000256" key="1">
    <source>
        <dbReference type="ARBA" id="ARBA00006987"/>
    </source>
</evidence>
<protein>
    <submittedName>
        <fullName evidence="3">Tripartite tricarboxylate transporter substrate binding protein</fullName>
    </submittedName>
</protein>
<dbReference type="InterPro" id="IPR042100">
    <property type="entry name" value="Bug_dom1"/>
</dbReference>
<feature type="signal peptide" evidence="2">
    <location>
        <begin position="1"/>
        <end position="29"/>
    </location>
</feature>
<keyword evidence="2" id="KW-0732">Signal</keyword>
<feature type="chain" id="PRO_5046604712" evidence="2">
    <location>
        <begin position="30"/>
        <end position="328"/>
    </location>
</feature>
<dbReference type="RefSeq" id="WP_264893733.1">
    <property type="nucleotide sequence ID" value="NZ_CP110257.1"/>
</dbReference>
<dbReference type="PIRSF" id="PIRSF017082">
    <property type="entry name" value="YflP"/>
    <property type="match status" value="1"/>
</dbReference>
<evidence type="ECO:0000313" key="4">
    <source>
        <dbReference type="Proteomes" id="UP001163266"/>
    </source>
</evidence>
<dbReference type="Gene3D" id="3.40.190.150">
    <property type="entry name" value="Bordetella uptake gene, domain 1"/>
    <property type="match status" value="1"/>
</dbReference>
<dbReference type="CDD" id="cd07012">
    <property type="entry name" value="PBP2_Bug_TTT"/>
    <property type="match status" value="1"/>
</dbReference>
<name>A0ABY6MVE2_9BURK</name>
<dbReference type="PANTHER" id="PTHR42928">
    <property type="entry name" value="TRICARBOXYLATE-BINDING PROTEIN"/>
    <property type="match status" value="1"/>
</dbReference>
<evidence type="ECO:0000256" key="2">
    <source>
        <dbReference type="SAM" id="SignalP"/>
    </source>
</evidence>
<proteinExistence type="inferred from homology"/>
<evidence type="ECO:0000313" key="3">
    <source>
        <dbReference type="EMBL" id="UZD55980.1"/>
    </source>
</evidence>
<gene>
    <name evidence="3" type="ORF">OMP39_05205</name>
</gene>
<dbReference type="InterPro" id="IPR005064">
    <property type="entry name" value="BUG"/>
</dbReference>
<sequence>MNPCRRSFGCMLGAALVVAASVWPAHAQAAYPDKPVTLIVPFPPGGVADAVARPLAEALGRELKQSVVVENKGGAGGALGIGAAARAPADGYTLLLSLSSISMLPEADHLLGRKPSFQPEQFKPIARITADPTVLVIRADAPWKTLEDFLADAKRRPGQVNYGSSGNYGTVHVPMAQLEKATGIKMTHIPFTGAGPAVTALLGGQVDVLASGPASVVQHIKAGKLRALAHWGDKPLTSLPEVPSLRDRGIPVQYAQWSGLFAPAAAPTEVIETLRAAMQRLSRDPAFRQAIHNTGSPLDYLDADEFSRYWAQDIVKMKDLAKHIGRLE</sequence>